<comment type="caution">
    <text evidence="2">The sequence shown here is derived from an EMBL/GenBank/DDBJ whole genome shotgun (WGS) entry which is preliminary data.</text>
</comment>
<dbReference type="OrthoDB" id="277832at2759"/>
<dbReference type="EMBL" id="JADNYJ010000083">
    <property type="protein sequence ID" value="KAF8888719.1"/>
    <property type="molecule type" value="Genomic_DNA"/>
</dbReference>
<organism evidence="2 3">
    <name type="scientific">Gymnopilus junonius</name>
    <name type="common">Spectacular rustgill mushroom</name>
    <name type="synonym">Gymnopilus spectabilis subsp. junonius</name>
    <dbReference type="NCBI Taxonomy" id="109634"/>
    <lineage>
        <taxon>Eukaryota</taxon>
        <taxon>Fungi</taxon>
        <taxon>Dikarya</taxon>
        <taxon>Basidiomycota</taxon>
        <taxon>Agaricomycotina</taxon>
        <taxon>Agaricomycetes</taxon>
        <taxon>Agaricomycetidae</taxon>
        <taxon>Agaricales</taxon>
        <taxon>Agaricineae</taxon>
        <taxon>Hymenogastraceae</taxon>
        <taxon>Gymnopilus</taxon>
    </lineage>
</organism>
<keyword evidence="3" id="KW-1185">Reference proteome</keyword>
<evidence type="ECO:0000313" key="2">
    <source>
        <dbReference type="EMBL" id="KAF8888719.1"/>
    </source>
</evidence>
<dbReference type="AlphaFoldDB" id="A0A9P5TKH6"/>
<feature type="region of interest" description="Disordered" evidence="1">
    <location>
        <begin position="1"/>
        <end position="29"/>
    </location>
</feature>
<proteinExistence type="predicted"/>
<reference evidence="2" key="1">
    <citation type="submission" date="2020-11" db="EMBL/GenBank/DDBJ databases">
        <authorList>
            <consortium name="DOE Joint Genome Institute"/>
            <person name="Ahrendt S."/>
            <person name="Riley R."/>
            <person name="Andreopoulos W."/>
            <person name="LaButti K."/>
            <person name="Pangilinan J."/>
            <person name="Ruiz-duenas F.J."/>
            <person name="Barrasa J.M."/>
            <person name="Sanchez-Garcia M."/>
            <person name="Camarero S."/>
            <person name="Miyauchi S."/>
            <person name="Serrano A."/>
            <person name="Linde D."/>
            <person name="Babiker R."/>
            <person name="Drula E."/>
            <person name="Ayuso-Fernandez I."/>
            <person name="Pacheco R."/>
            <person name="Padilla G."/>
            <person name="Ferreira P."/>
            <person name="Barriuso J."/>
            <person name="Kellner H."/>
            <person name="Castanera R."/>
            <person name="Alfaro M."/>
            <person name="Ramirez L."/>
            <person name="Pisabarro A.G."/>
            <person name="Kuo A."/>
            <person name="Tritt A."/>
            <person name="Lipzen A."/>
            <person name="He G."/>
            <person name="Yan M."/>
            <person name="Ng V."/>
            <person name="Cullen D."/>
            <person name="Martin F."/>
            <person name="Rosso M.-N."/>
            <person name="Henrissat B."/>
            <person name="Hibbett D."/>
            <person name="Martinez A.T."/>
            <person name="Grigoriev I.V."/>
        </authorList>
    </citation>
    <scope>NUCLEOTIDE SEQUENCE</scope>
    <source>
        <strain evidence="2">AH 44721</strain>
    </source>
</reference>
<accession>A0A9P5TKH6</accession>
<name>A0A9P5TKH6_GYMJU</name>
<dbReference type="Proteomes" id="UP000724874">
    <property type="component" value="Unassembled WGS sequence"/>
</dbReference>
<evidence type="ECO:0000313" key="3">
    <source>
        <dbReference type="Proteomes" id="UP000724874"/>
    </source>
</evidence>
<sequence>MQPPKPSISDNTTIIDDPTRVARASSASNPEFELLASPSMMDVDTTVLPGSDTLLADGDENSSRPKKSRMAGGGAGSAGRRAVAVPSCLPINLGTYQVNTIELWTMGSFGPRGEYVSCGGIELE</sequence>
<protein>
    <submittedName>
        <fullName evidence="2">Uncharacterized protein</fullName>
    </submittedName>
</protein>
<evidence type="ECO:0000256" key="1">
    <source>
        <dbReference type="SAM" id="MobiDB-lite"/>
    </source>
</evidence>
<feature type="region of interest" description="Disordered" evidence="1">
    <location>
        <begin position="49"/>
        <end position="80"/>
    </location>
</feature>
<gene>
    <name evidence="2" type="ORF">CPB84DRAFT_1462765</name>
</gene>